<proteinExistence type="inferred from homology"/>
<evidence type="ECO:0000256" key="9">
    <source>
        <dbReference type="SAM" id="Phobius"/>
    </source>
</evidence>
<evidence type="ECO:0000313" key="10">
    <source>
        <dbReference type="EMBL" id="MBO1900621.1"/>
    </source>
</evidence>
<dbReference type="InterPro" id="IPR000425">
    <property type="entry name" value="MIP"/>
</dbReference>
<feature type="transmembrane region" description="Helical" evidence="9">
    <location>
        <begin position="213"/>
        <end position="235"/>
    </location>
</feature>
<dbReference type="GO" id="GO:0015250">
    <property type="term" value="F:water channel activity"/>
    <property type="evidence" value="ECO:0007669"/>
    <property type="project" value="TreeGrafter"/>
</dbReference>
<feature type="transmembrane region" description="Helical" evidence="9">
    <location>
        <begin position="99"/>
        <end position="119"/>
    </location>
</feature>
<dbReference type="PRINTS" id="PR00783">
    <property type="entry name" value="MINTRINSICP"/>
</dbReference>
<evidence type="ECO:0000313" key="11">
    <source>
        <dbReference type="Proteomes" id="UP000664382"/>
    </source>
</evidence>
<comment type="caution">
    <text evidence="10">The sequence shown here is derived from an EMBL/GenBank/DDBJ whole genome shotgun (WGS) entry which is preliminary data.</text>
</comment>
<dbReference type="PANTHER" id="PTHR19139:SF199">
    <property type="entry name" value="MIP17260P"/>
    <property type="match status" value="1"/>
</dbReference>
<dbReference type="AlphaFoldDB" id="A0A939MLG9"/>
<organism evidence="10 11">
    <name type="scientific">Leucobacter weissii</name>
    <dbReference type="NCBI Taxonomy" id="1983706"/>
    <lineage>
        <taxon>Bacteria</taxon>
        <taxon>Bacillati</taxon>
        <taxon>Actinomycetota</taxon>
        <taxon>Actinomycetes</taxon>
        <taxon>Micrococcales</taxon>
        <taxon>Microbacteriaceae</taxon>
        <taxon>Leucobacter</taxon>
    </lineage>
</organism>
<evidence type="ECO:0000256" key="2">
    <source>
        <dbReference type="ARBA" id="ARBA00006175"/>
    </source>
</evidence>
<comment type="similarity">
    <text evidence="2 8">Belongs to the MIP/aquaporin (TC 1.A.8) family.</text>
</comment>
<feature type="transmembrane region" description="Helical" evidence="9">
    <location>
        <begin position="48"/>
        <end position="69"/>
    </location>
</feature>
<dbReference type="NCBIfam" id="NF003838">
    <property type="entry name" value="PRK05420.1"/>
    <property type="match status" value="1"/>
</dbReference>
<dbReference type="InterPro" id="IPR034294">
    <property type="entry name" value="Aquaporin_transptr"/>
</dbReference>
<keyword evidence="4" id="KW-1003">Cell membrane</keyword>
<dbReference type="InterPro" id="IPR022357">
    <property type="entry name" value="MIP_CS"/>
</dbReference>
<evidence type="ECO:0000256" key="1">
    <source>
        <dbReference type="ARBA" id="ARBA00004651"/>
    </source>
</evidence>
<keyword evidence="11" id="KW-1185">Reference proteome</keyword>
<evidence type="ECO:0000256" key="6">
    <source>
        <dbReference type="ARBA" id="ARBA00022989"/>
    </source>
</evidence>
<evidence type="ECO:0000256" key="4">
    <source>
        <dbReference type="ARBA" id="ARBA00022475"/>
    </source>
</evidence>
<reference evidence="10" key="1">
    <citation type="submission" date="2021-03" db="EMBL/GenBank/DDBJ databases">
        <title>Leucobacter chromiisoli sp. nov., isolated from chromium-containing soil of chemical plant.</title>
        <authorList>
            <person name="Xu Z."/>
        </authorList>
    </citation>
    <scope>NUCLEOTIDE SEQUENCE</scope>
    <source>
        <strain evidence="10">S27</strain>
    </source>
</reference>
<protein>
    <submittedName>
        <fullName evidence="10">Aquaporin Z</fullName>
    </submittedName>
</protein>
<keyword evidence="5 8" id="KW-0812">Transmembrane</keyword>
<dbReference type="InterPro" id="IPR023271">
    <property type="entry name" value="Aquaporin-like"/>
</dbReference>
<dbReference type="GO" id="GO:0005886">
    <property type="term" value="C:plasma membrane"/>
    <property type="evidence" value="ECO:0007669"/>
    <property type="project" value="UniProtKB-SubCell"/>
</dbReference>
<dbReference type="EMBL" id="JAGDYM010000003">
    <property type="protein sequence ID" value="MBO1900621.1"/>
    <property type="molecule type" value="Genomic_DNA"/>
</dbReference>
<gene>
    <name evidence="10" type="primary">aqpZ</name>
    <name evidence="10" type="ORF">J4H92_01495</name>
</gene>
<evidence type="ECO:0000256" key="5">
    <source>
        <dbReference type="ARBA" id="ARBA00022692"/>
    </source>
</evidence>
<evidence type="ECO:0000256" key="3">
    <source>
        <dbReference type="ARBA" id="ARBA00022448"/>
    </source>
</evidence>
<keyword evidence="3 8" id="KW-0813">Transport</keyword>
<dbReference type="Pfam" id="PF00230">
    <property type="entry name" value="MIP"/>
    <property type="match status" value="1"/>
</dbReference>
<dbReference type="Gene3D" id="1.20.1080.10">
    <property type="entry name" value="Glycerol uptake facilitator protein"/>
    <property type="match status" value="1"/>
</dbReference>
<dbReference type="SUPFAM" id="SSF81338">
    <property type="entry name" value="Aquaporin-like"/>
    <property type="match status" value="1"/>
</dbReference>
<feature type="transmembrane region" description="Helical" evidence="9">
    <location>
        <begin position="139"/>
        <end position="161"/>
    </location>
</feature>
<evidence type="ECO:0000256" key="7">
    <source>
        <dbReference type="ARBA" id="ARBA00023136"/>
    </source>
</evidence>
<evidence type="ECO:0000256" key="8">
    <source>
        <dbReference type="RuleBase" id="RU000477"/>
    </source>
</evidence>
<comment type="subcellular location">
    <subcellularLocation>
        <location evidence="1">Cell membrane</location>
        <topology evidence="1">Multi-pass membrane protein</topology>
    </subcellularLocation>
</comment>
<dbReference type="RefSeq" id="WP_208095259.1">
    <property type="nucleotide sequence ID" value="NZ_JAGDYM010000003.1"/>
</dbReference>
<accession>A0A939MLG9</accession>
<dbReference type="PROSITE" id="PS00221">
    <property type="entry name" value="MIP"/>
    <property type="match status" value="1"/>
</dbReference>
<sequence>MSETQQTPTTGARLIAEAVGTFILVFGGVGTAVFAAGFPGDPGSPVNVGFLGVALAFGLTVVVGAYAFGPISGGHFNPAVTLGLAAAGRFAWKDTAGYIIAQIVGGALGAALIFGIAVGQPGGYVGTLGANGYDEASPGGYNLLSVALIEVALTAVFLFVIIGVTSKRAAAGFAPLAIGLTLALIHLISIPVSNTSVNPARSIASAIFGGGEALVQLWAFLVFPIVGALLAGWLFKPLFDRTRALEV</sequence>
<keyword evidence="7 9" id="KW-0472">Membrane</keyword>
<dbReference type="PANTHER" id="PTHR19139">
    <property type="entry name" value="AQUAPORIN TRANSPORTER"/>
    <property type="match status" value="1"/>
</dbReference>
<feature type="transmembrane region" description="Helical" evidence="9">
    <location>
        <begin position="173"/>
        <end position="193"/>
    </location>
</feature>
<feature type="transmembrane region" description="Helical" evidence="9">
    <location>
        <begin position="12"/>
        <end position="36"/>
    </location>
</feature>
<name>A0A939MLG9_9MICO</name>
<dbReference type="Proteomes" id="UP000664382">
    <property type="component" value="Unassembled WGS sequence"/>
</dbReference>
<keyword evidence="6 9" id="KW-1133">Transmembrane helix</keyword>